<comment type="similarity">
    <text evidence="7">Belongs to the chloroperoxidase family.</text>
</comment>
<reference evidence="11" key="1">
    <citation type="submission" date="2014-04" db="EMBL/GenBank/DDBJ databases">
        <title>Evolutionary Origins and Diversification of the Mycorrhizal Mutualists.</title>
        <authorList>
            <consortium name="DOE Joint Genome Institute"/>
            <consortium name="Mycorrhizal Genomics Consortium"/>
            <person name="Kohler A."/>
            <person name="Kuo A."/>
            <person name="Nagy L.G."/>
            <person name="Floudas D."/>
            <person name="Copeland A."/>
            <person name="Barry K.W."/>
            <person name="Cichocki N."/>
            <person name="Veneault-Fourrey C."/>
            <person name="LaButti K."/>
            <person name="Lindquist E.A."/>
            <person name="Lipzen A."/>
            <person name="Lundell T."/>
            <person name="Morin E."/>
            <person name="Murat C."/>
            <person name="Riley R."/>
            <person name="Ohm R."/>
            <person name="Sun H."/>
            <person name="Tunlid A."/>
            <person name="Henrissat B."/>
            <person name="Grigoriev I.V."/>
            <person name="Hibbett D.S."/>
            <person name="Martin F."/>
        </authorList>
    </citation>
    <scope>NUCLEOTIDE SEQUENCE [LARGE SCALE GENOMIC DNA]</scope>
    <source>
        <strain evidence="11">FD-334 SS-4</strain>
    </source>
</reference>
<evidence type="ECO:0000313" key="10">
    <source>
        <dbReference type="EMBL" id="KJA15767.1"/>
    </source>
</evidence>
<dbReference type="PANTHER" id="PTHR33577:SF16">
    <property type="entry name" value="HEME HALOPEROXIDASE FAMILY PROFILE DOMAIN-CONTAINING PROTEIN"/>
    <property type="match status" value="1"/>
</dbReference>
<feature type="chain" id="PRO_5002245808" description="Heme haloperoxidase family profile domain-containing protein" evidence="8">
    <location>
        <begin position="20"/>
        <end position="376"/>
    </location>
</feature>
<evidence type="ECO:0000256" key="6">
    <source>
        <dbReference type="ARBA" id="ARBA00023004"/>
    </source>
</evidence>
<evidence type="ECO:0000256" key="3">
    <source>
        <dbReference type="ARBA" id="ARBA00022617"/>
    </source>
</evidence>
<dbReference type="OMA" id="NDDQHPW"/>
<keyword evidence="4" id="KW-0479">Metal-binding</keyword>
<keyword evidence="11" id="KW-1185">Reference proteome</keyword>
<dbReference type="SUPFAM" id="SSF47571">
    <property type="entry name" value="Cloroperoxidase"/>
    <property type="match status" value="1"/>
</dbReference>
<dbReference type="PROSITE" id="PS51405">
    <property type="entry name" value="HEME_HALOPEROXIDASE"/>
    <property type="match status" value="1"/>
</dbReference>
<dbReference type="FunFam" id="1.10.489.10:FF:000001">
    <property type="entry name" value="Aromatic peroxygenase"/>
    <property type="match status" value="1"/>
</dbReference>
<evidence type="ECO:0000259" key="9">
    <source>
        <dbReference type="PROSITE" id="PS51405"/>
    </source>
</evidence>
<evidence type="ECO:0000256" key="1">
    <source>
        <dbReference type="ARBA" id="ARBA00001970"/>
    </source>
</evidence>
<evidence type="ECO:0000256" key="2">
    <source>
        <dbReference type="ARBA" id="ARBA00022559"/>
    </source>
</evidence>
<sequence>MYNFFVLATVLALSGTAIAVPTHFSLAGLGSRQLDQIVPTLTFTPPPPPPGPLNNTSAKLVNDPAHPWLPLKPGDIRGVCPGLNTLASHGYLPRNGVATTNQIIDAVQEGFNMENGVARFLAYATFLVDGNVITNEMSIGSKTTGTGPDPPAPGTVVAGLDTHAVFEGDASMTRGDFFFGNNHDFNETLFDQFVDFSNRFGAGKYNLTVAGELRFQRIQDSIATNPTFNFVSPRYFTAYIESAFPVTFFIDGRDASGQLDVEVARSFFQDSRFPDDFFRPNQPVGSEGSDVVFGAHPMEPGSNVGGVNNFVLDPTSADFSTFCLLYTNFVDRTIVGLYPEPTGILLTALNIYLNLFFQAFNDMNPGCTQVFPYGQN</sequence>
<comment type="cofactor">
    <cofactor evidence="1">
        <name>heme b</name>
        <dbReference type="ChEBI" id="CHEBI:60344"/>
    </cofactor>
</comment>
<dbReference type="Proteomes" id="UP000054270">
    <property type="component" value="Unassembled WGS sequence"/>
</dbReference>
<name>A0A0D2KMF3_HYPSF</name>
<dbReference type="GO" id="GO:0046872">
    <property type="term" value="F:metal ion binding"/>
    <property type="evidence" value="ECO:0007669"/>
    <property type="project" value="UniProtKB-KW"/>
</dbReference>
<evidence type="ECO:0000256" key="7">
    <source>
        <dbReference type="ARBA" id="ARBA00025795"/>
    </source>
</evidence>
<dbReference type="EMBL" id="KN817636">
    <property type="protein sequence ID" value="KJA15767.1"/>
    <property type="molecule type" value="Genomic_DNA"/>
</dbReference>
<organism evidence="10 11">
    <name type="scientific">Hypholoma sublateritium (strain FD-334 SS-4)</name>
    <dbReference type="NCBI Taxonomy" id="945553"/>
    <lineage>
        <taxon>Eukaryota</taxon>
        <taxon>Fungi</taxon>
        <taxon>Dikarya</taxon>
        <taxon>Basidiomycota</taxon>
        <taxon>Agaricomycotina</taxon>
        <taxon>Agaricomycetes</taxon>
        <taxon>Agaricomycetidae</taxon>
        <taxon>Agaricales</taxon>
        <taxon>Agaricineae</taxon>
        <taxon>Strophariaceae</taxon>
        <taxon>Hypholoma</taxon>
    </lineage>
</organism>
<feature type="signal peptide" evidence="8">
    <location>
        <begin position="1"/>
        <end position="19"/>
    </location>
</feature>
<evidence type="ECO:0000256" key="4">
    <source>
        <dbReference type="ARBA" id="ARBA00022723"/>
    </source>
</evidence>
<dbReference type="InterPro" id="IPR036851">
    <property type="entry name" value="Chloroperoxidase-like_sf"/>
</dbReference>
<dbReference type="SMR" id="A0A0D2KMF3"/>
<keyword evidence="3" id="KW-0349">Heme</keyword>
<dbReference type="InterPro" id="IPR000028">
    <property type="entry name" value="Chloroperoxidase"/>
</dbReference>
<dbReference type="GO" id="GO:0004601">
    <property type="term" value="F:peroxidase activity"/>
    <property type="evidence" value="ECO:0007669"/>
    <property type="project" value="UniProtKB-KW"/>
</dbReference>
<dbReference type="OrthoDB" id="2542103at2759"/>
<feature type="domain" description="Heme haloperoxidase family profile" evidence="9">
    <location>
        <begin position="64"/>
        <end position="293"/>
    </location>
</feature>
<keyword evidence="6" id="KW-0408">Iron</keyword>
<dbReference type="AlphaFoldDB" id="A0A0D2KMF3"/>
<dbReference type="Gene3D" id="1.10.489.10">
    <property type="entry name" value="Chloroperoxidase-like"/>
    <property type="match status" value="1"/>
</dbReference>
<keyword evidence="8" id="KW-0732">Signal</keyword>
<protein>
    <recommendedName>
        <fullName evidence="9">Heme haloperoxidase family profile domain-containing protein</fullName>
    </recommendedName>
</protein>
<gene>
    <name evidence="10" type="ORF">HYPSUDRAFT_58650</name>
</gene>
<proteinExistence type="inferred from homology"/>
<evidence type="ECO:0000313" key="11">
    <source>
        <dbReference type="Proteomes" id="UP000054270"/>
    </source>
</evidence>
<dbReference type="Pfam" id="PF01328">
    <property type="entry name" value="Peroxidase_2"/>
    <property type="match status" value="1"/>
</dbReference>
<keyword evidence="5" id="KW-0560">Oxidoreductase</keyword>
<keyword evidence="2" id="KW-0575">Peroxidase</keyword>
<evidence type="ECO:0000256" key="8">
    <source>
        <dbReference type="SAM" id="SignalP"/>
    </source>
</evidence>
<dbReference type="PANTHER" id="PTHR33577">
    <property type="entry name" value="STERIGMATOCYSTIN BIOSYNTHESIS PEROXIDASE STCC-RELATED"/>
    <property type="match status" value="1"/>
</dbReference>
<accession>A0A0D2KMF3</accession>
<evidence type="ECO:0000256" key="5">
    <source>
        <dbReference type="ARBA" id="ARBA00023002"/>
    </source>
</evidence>